<dbReference type="EMBL" id="QGML01002933">
    <property type="protein sequence ID" value="TVY86932.1"/>
    <property type="molecule type" value="Genomic_DNA"/>
</dbReference>
<sequence length="600" mass="66682">MSATLSSSSESLTSRSTDSMELDSFIDHQDQPLPGETRFETITPANFNDCRISGSARNSPVREEAEKGIIVDAPGVQMADASAIILNNDEENDEDAVTPYYKRKRTSVNYNLDDLGYDKVLPGIPTSEPVAKRVRTGSPKIRGVIIGVWRDSSEPNDADKHVIYGFIDIHDRLRTRIYGMNRRGEELVGNIPTGAGGCWVTFPRVIFDEHLMALNPAEIKEYVKLRSEVKPENTAEERQEADQKAVLKAKQIVAEDTASPGTRPMAHRQSLGRGGRGGHRESLPREPRQTLHKAPSFQAVNAANMQTPKASPFAEGTQATPGTPGKPLGILLGYWSESDEPRLEDKHAVFGVLSGTDCFRVKVQRVTRDGRYVDGNFPIGAGALWLHYDKVIFEPHLASLSRPEVKEYCRIRQKDLENRESEKERKANELKAVEQAKAIVAQEGTSNGIEPRVPPLEMETRHSARSEHKMAARQQVEADATAEKARKEKSEAIERQHEKSRKEIALAEAVIQEAAQQELKNNIKKLNKVWVAQQAATSSTSPRPAAASVATDEVKFHNGIKYERKQNGPFQGKLVSSAQILSIDGEDYVEYRVLTKPSFF</sequence>
<feature type="compositionally biased region" description="Basic and acidic residues" evidence="1">
    <location>
        <begin position="458"/>
        <end position="470"/>
    </location>
</feature>
<evidence type="ECO:0000313" key="3">
    <source>
        <dbReference type="Proteomes" id="UP000315522"/>
    </source>
</evidence>
<feature type="region of interest" description="Disordered" evidence="1">
    <location>
        <begin position="441"/>
        <end position="499"/>
    </location>
</feature>
<keyword evidence="3" id="KW-1185">Reference proteome</keyword>
<feature type="compositionally biased region" description="Low complexity" evidence="1">
    <location>
        <begin position="1"/>
        <end position="19"/>
    </location>
</feature>
<feature type="compositionally biased region" description="Basic and acidic residues" evidence="1">
    <location>
        <begin position="278"/>
        <end position="289"/>
    </location>
</feature>
<dbReference type="AlphaFoldDB" id="A0A559M1V7"/>
<reference evidence="2 3" key="1">
    <citation type="submission" date="2018-05" db="EMBL/GenBank/DDBJ databases">
        <title>Genome sequencing and assembly of the regulated plant pathogen Lachnellula willkommii and related sister species for the development of diagnostic species identification markers.</title>
        <authorList>
            <person name="Giroux E."/>
            <person name="Bilodeau G."/>
        </authorList>
    </citation>
    <scope>NUCLEOTIDE SEQUENCE [LARGE SCALE GENOMIC DNA]</scope>
    <source>
        <strain evidence="2 3">CBS 172.35</strain>
    </source>
</reference>
<evidence type="ECO:0000313" key="2">
    <source>
        <dbReference type="EMBL" id="TVY86932.1"/>
    </source>
</evidence>
<feature type="region of interest" description="Disordered" evidence="1">
    <location>
        <begin position="254"/>
        <end position="294"/>
    </location>
</feature>
<feature type="compositionally biased region" description="Basic and acidic residues" evidence="1">
    <location>
        <begin position="481"/>
        <end position="499"/>
    </location>
</feature>
<comment type="caution">
    <text evidence="2">The sequence shown here is derived from an EMBL/GenBank/DDBJ whole genome shotgun (WGS) entry which is preliminary data.</text>
</comment>
<evidence type="ECO:0000256" key="1">
    <source>
        <dbReference type="SAM" id="MobiDB-lite"/>
    </source>
</evidence>
<dbReference type="Proteomes" id="UP000315522">
    <property type="component" value="Unassembled WGS sequence"/>
</dbReference>
<gene>
    <name evidence="2" type="ORF">LAWI1_G008520</name>
</gene>
<accession>A0A559M1V7</accession>
<feature type="region of interest" description="Disordered" evidence="1">
    <location>
        <begin position="1"/>
        <end position="21"/>
    </location>
</feature>
<protein>
    <submittedName>
        <fullName evidence="2">Uncharacterized protein</fullName>
    </submittedName>
</protein>
<name>A0A559M1V7_9HELO</name>
<proteinExistence type="predicted"/>
<organism evidence="2 3">
    <name type="scientific">Lachnellula willkommii</name>
    <dbReference type="NCBI Taxonomy" id="215461"/>
    <lineage>
        <taxon>Eukaryota</taxon>
        <taxon>Fungi</taxon>
        <taxon>Dikarya</taxon>
        <taxon>Ascomycota</taxon>
        <taxon>Pezizomycotina</taxon>
        <taxon>Leotiomycetes</taxon>
        <taxon>Helotiales</taxon>
        <taxon>Lachnaceae</taxon>
        <taxon>Lachnellula</taxon>
    </lineage>
</organism>